<name>A0AAE0GP76_9CHLO</name>
<dbReference type="Proteomes" id="UP001190700">
    <property type="component" value="Unassembled WGS sequence"/>
</dbReference>
<dbReference type="InterPro" id="IPR016024">
    <property type="entry name" value="ARM-type_fold"/>
</dbReference>
<evidence type="ECO:0000313" key="1">
    <source>
        <dbReference type="EMBL" id="KAK3281789.1"/>
    </source>
</evidence>
<proteinExistence type="predicted"/>
<organism evidence="1 2">
    <name type="scientific">Cymbomonas tetramitiformis</name>
    <dbReference type="NCBI Taxonomy" id="36881"/>
    <lineage>
        <taxon>Eukaryota</taxon>
        <taxon>Viridiplantae</taxon>
        <taxon>Chlorophyta</taxon>
        <taxon>Pyramimonadophyceae</taxon>
        <taxon>Pyramimonadales</taxon>
        <taxon>Pyramimonadaceae</taxon>
        <taxon>Cymbomonas</taxon>
    </lineage>
</organism>
<dbReference type="AlphaFoldDB" id="A0AAE0GP76"/>
<comment type="caution">
    <text evidence="1">The sequence shown here is derived from an EMBL/GenBank/DDBJ whole genome shotgun (WGS) entry which is preliminary data.</text>
</comment>
<accession>A0AAE0GP76</accession>
<gene>
    <name evidence="1" type="ORF">CYMTET_10442</name>
</gene>
<dbReference type="SUPFAM" id="SSF48371">
    <property type="entry name" value="ARM repeat"/>
    <property type="match status" value="1"/>
</dbReference>
<sequence>MGCRAASITELPRLDRDRASSIEPALNPAPPSAPSAAMEGLATTTGRLAAPITERLPSSPLSKQGAAQNSTGSIVEAAKRATFEEMEGAQVGAGKFTQHLESMMQQMRDEDANNGWRDNASQVPAKGLMSGCLAWGCAAGTRSRSLGLLRQSSALSGPPLSESEEQAILLAATTLEKRAEGEGEGRTEAMLADLTPGMPHLGGKSCQLGGTREAPPFTFRPLLSLLASPHTPYCELAVYLLQKLARNPANSLKIVAAGGLPALIQLQFRKIAKDGHERLTVQAATVICRLMHNAGVATQVMQLLHMCHRDDERCPEEPALEFLNNLVSTKNDQGTAVAAHIIMELAASRDEDVLEWIGEHALPLLNTFLNHEDSTLVPALHALYVISKYKPTVLVESTVMIMKQMQRLLADGDTALRLVCIKLALRMSRTWIKLKGNNFNVASTEFHTLPRLLLEVAMDCPLVLGFAMELVEVLINVTGGSVMDSIGIQRLVDIVESRDTTHEVETCVWRILIALSQRHASKIVNAGQFTRLLTVFMSRKMQIVERCWMLINNIFAKASDVELISSTSIIASMLINKSFYHQFLGTHLLRQAVRRSNDELMKAMRGFASLLMDNFDPELIAGGVAKLVADPDAPRSISKNAEQLAVVMLQNMTETLVEFLRGREGSHQKDLQTLQRFLRENILHKCTVIIRDYQSLTLKAQCCRLVDRLLKLHKRFPNLDQTPGSSSASQIDAEAVLESMLYCLQEALDVLENPLWPSESMALPQVRRNGHAGHSSGANSLECIPTPFAPLSRHSSETVQLMASSGYEREAAEEIVNYVVSAMRTTNDHARSIIQNQVPLGLLVASCQVMPHSRETYLNAAEILRSVATSADNHDGAARVLYHIEGLIKHAPTLQRNSDLLVQELHESLMKTLVAVAEHLQATSVPFDGTETTRGVFSTNTADFLAGAVLSDRFLADTLVRGGGVVETIFGVFDDFQGMSAEQKAALGPHDRHHQMVLLERSARLIQEIHATRTASDIAKNLCMQLAEGRGTQRLTAIRDDERLKEAAPTVKKNLEVAATMLEQYFVERLADYETATFRGSF</sequence>
<keyword evidence="2" id="KW-1185">Reference proteome</keyword>
<reference evidence="1 2" key="1">
    <citation type="journal article" date="2015" name="Genome Biol. Evol.">
        <title>Comparative Genomics of a Bacterivorous Green Alga Reveals Evolutionary Causalities and Consequences of Phago-Mixotrophic Mode of Nutrition.</title>
        <authorList>
            <person name="Burns J.A."/>
            <person name="Paasch A."/>
            <person name="Narechania A."/>
            <person name="Kim E."/>
        </authorList>
    </citation>
    <scope>NUCLEOTIDE SEQUENCE [LARGE SCALE GENOMIC DNA]</scope>
    <source>
        <strain evidence="1 2">PLY_AMNH</strain>
    </source>
</reference>
<protein>
    <submittedName>
        <fullName evidence="1">Uncharacterized protein</fullName>
    </submittedName>
</protein>
<dbReference type="Gene3D" id="1.25.10.10">
    <property type="entry name" value="Leucine-rich Repeat Variant"/>
    <property type="match status" value="1"/>
</dbReference>
<dbReference type="EMBL" id="LGRX02003700">
    <property type="protein sequence ID" value="KAK3281789.1"/>
    <property type="molecule type" value="Genomic_DNA"/>
</dbReference>
<evidence type="ECO:0000313" key="2">
    <source>
        <dbReference type="Proteomes" id="UP001190700"/>
    </source>
</evidence>
<dbReference type="InterPro" id="IPR011989">
    <property type="entry name" value="ARM-like"/>
</dbReference>